<evidence type="ECO:0000256" key="1">
    <source>
        <dbReference type="SAM" id="SignalP"/>
    </source>
</evidence>
<evidence type="ECO:0000313" key="3">
    <source>
        <dbReference type="Proteomes" id="UP000538670"/>
    </source>
</evidence>
<evidence type="ECO:0000313" key="2">
    <source>
        <dbReference type="EMBL" id="MBB3878515.1"/>
    </source>
</evidence>
<proteinExistence type="predicted"/>
<name>A0A7W6AAZ7_9SPHN</name>
<evidence type="ECO:0008006" key="4">
    <source>
        <dbReference type="Google" id="ProtNLM"/>
    </source>
</evidence>
<keyword evidence="1" id="KW-0732">Signal</keyword>
<dbReference type="RefSeq" id="WP_183950714.1">
    <property type="nucleotide sequence ID" value="NZ_JACIDH010000002.1"/>
</dbReference>
<protein>
    <recommendedName>
        <fullName evidence="4">DUF2927 domain-containing protein</fullName>
    </recommendedName>
</protein>
<dbReference type="EMBL" id="JACIDH010000002">
    <property type="protein sequence ID" value="MBB3878515.1"/>
    <property type="molecule type" value="Genomic_DNA"/>
</dbReference>
<gene>
    <name evidence="2" type="ORF">GGR48_000928</name>
</gene>
<dbReference type="AlphaFoldDB" id="A0A7W6AAZ7"/>
<sequence length="295" mass="31618">MDKRRMTALLAGVVLLLPSPLLAQAAAQSAPAATSDPVVVTARPIPREAEIKDQILGVTGRPQSDMPLMRFREPVCIGTAGLPVAASEEILRRMMATVQLLGMQMAPDGCRPNILILFADNPQEQLLGLRTRSPQIFGDLTRPAVSRIVKAPGPVYAWNAAVRVSRDGDLVIQQEGPSTNWPEMKVGAASRLLSPVRQDIAASVVVIERKALLNKTLVQIADYAVMRSMAATKPVADAAVPTILTLFDKDATAPSEFTEFDRGLLGGLYQSPRHAGATQQIANMARGVREASTTP</sequence>
<keyword evidence="3" id="KW-1185">Reference proteome</keyword>
<organism evidence="2 3">
    <name type="scientific">Sphingomonas pseudosanguinis</name>
    <dbReference type="NCBI Taxonomy" id="413712"/>
    <lineage>
        <taxon>Bacteria</taxon>
        <taxon>Pseudomonadati</taxon>
        <taxon>Pseudomonadota</taxon>
        <taxon>Alphaproteobacteria</taxon>
        <taxon>Sphingomonadales</taxon>
        <taxon>Sphingomonadaceae</taxon>
        <taxon>Sphingomonas</taxon>
    </lineage>
</organism>
<accession>A0A7W6AAZ7</accession>
<reference evidence="2 3" key="1">
    <citation type="submission" date="2020-08" db="EMBL/GenBank/DDBJ databases">
        <title>Genomic Encyclopedia of Type Strains, Phase IV (KMG-IV): sequencing the most valuable type-strain genomes for metagenomic binning, comparative biology and taxonomic classification.</title>
        <authorList>
            <person name="Goeker M."/>
        </authorList>
    </citation>
    <scope>NUCLEOTIDE SEQUENCE [LARGE SCALE GENOMIC DNA]</scope>
    <source>
        <strain evidence="2 3">DSM 19512</strain>
    </source>
</reference>
<dbReference type="Proteomes" id="UP000538670">
    <property type="component" value="Unassembled WGS sequence"/>
</dbReference>
<comment type="caution">
    <text evidence="2">The sequence shown here is derived from an EMBL/GenBank/DDBJ whole genome shotgun (WGS) entry which is preliminary data.</text>
</comment>
<feature type="signal peptide" evidence="1">
    <location>
        <begin position="1"/>
        <end position="25"/>
    </location>
</feature>
<feature type="chain" id="PRO_5030898231" description="DUF2927 domain-containing protein" evidence="1">
    <location>
        <begin position="26"/>
        <end position="295"/>
    </location>
</feature>